<dbReference type="PROSITE" id="PS00107">
    <property type="entry name" value="PROTEIN_KINASE_ATP"/>
    <property type="match status" value="1"/>
</dbReference>
<gene>
    <name evidence="10" type="primary">Asator</name>
    <name evidence="10" type="ORF">TNIN_198061</name>
</gene>
<proteinExistence type="inferred from homology"/>
<feature type="binding site" evidence="7">
    <location>
        <position position="46"/>
    </location>
    <ligand>
        <name>ATP</name>
        <dbReference type="ChEBI" id="CHEBI:30616"/>
    </ligand>
</feature>
<evidence type="ECO:0000256" key="2">
    <source>
        <dbReference type="ARBA" id="ARBA00022679"/>
    </source>
</evidence>
<feature type="region of interest" description="Disordered" evidence="8">
    <location>
        <begin position="367"/>
        <end position="388"/>
    </location>
</feature>
<dbReference type="FunFam" id="1.10.510.10:FF:000481">
    <property type="entry name" value="Asator, isoform D"/>
    <property type="match status" value="1"/>
</dbReference>
<dbReference type="SUPFAM" id="SSF56112">
    <property type="entry name" value="Protein kinase-like (PK-like)"/>
    <property type="match status" value="1"/>
</dbReference>
<dbReference type="InterPro" id="IPR050235">
    <property type="entry name" value="CK1_Ser-Thr_kinase"/>
</dbReference>
<feature type="region of interest" description="Disordered" evidence="8">
    <location>
        <begin position="775"/>
        <end position="819"/>
    </location>
</feature>
<dbReference type="PANTHER" id="PTHR11909">
    <property type="entry name" value="CASEIN KINASE-RELATED"/>
    <property type="match status" value="1"/>
</dbReference>
<feature type="compositionally biased region" description="Polar residues" evidence="8">
    <location>
        <begin position="1245"/>
        <end position="1266"/>
    </location>
</feature>
<evidence type="ECO:0000313" key="10">
    <source>
        <dbReference type="EMBL" id="GFY73815.1"/>
    </source>
</evidence>
<organism evidence="10 11">
    <name type="scientific">Trichonephila inaurata madagascariensis</name>
    <dbReference type="NCBI Taxonomy" id="2747483"/>
    <lineage>
        <taxon>Eukaryota</taxon>
        <taxon>Metazoa</taxon>
        <taxon>Ecdysozoa</taxon>
        <taxon>Arthropoda</taxon>
        <taxon>Chelicerata</taxon>
        <taxon>Arachnida</taxon>
        <taxon>Araneae</taxon>
        <taxon>Araneomorphae</taxon>
        <taxon>Entelegynae</taxon>
        <taxon>Araneoidea</taxon>
        <taxon>Nephilidae</taxon>
        <taxon>Trichonephila</taxon>
        <taxon>Trichonephila inaurata</taxon>
    </lineage>
</organism>
<dbReference type="InterPro" id="IPR011009">
    <property type="entry name" value="Kinase-like_dom_sf"/>
</dbReference>
<comment type="similarity">
    <text evidence="6">Belongs to the protein kinase superfamily. CK1 Ser/Thr protein kinase family.</text>
</comment>
<evidence type="ECO:0000256" key="7">
    <source>
        <dbReference type="PROSITE-ProRule" id="PRU10141"/>
    </source>
</evidence>
<dbReference type="CDD" id="cd14017">
    <property type="entry name" value="STKc_TTBK"/>
    <property type="match status" value="1"/>
</dbReference>
<keyword evidence="4 10" id="KW-0418">Kinase</keyword>
<feature type="domain" description="Protein kinase" evidence="9">
    <location>
        <begin position="17"/>
        <end position="276"/>
    </location>
</feature>
<dbReference type="Pfam" id="PF00069">
    <property type="entry name" value="Pkinase"/>
    <property type="match status" value="1"/>
</dbReference>
<dbReference type="InterPro" id="IPR000719">
    <property type="entry name" value="Prot_kinase_dom"/>
</dbReference>
<evidence type="ECO:0000256" key="3">
    <source>
        <dbReference type="ARBA" id="ARBA00022741"/>
    </source>
</evidence>
<dbReference type="Proteomes" id="UP000886998">
    <property type="component" value="Unassembled WGS sequence"/>
</dbReference>
<feature type="compositionally biased region" description="Basic and acidic residues" evidence="8">
    <location>
        <begin position="1015"/>
        <end position="1040"/>
    </location>
</feature>
<dbReference type="GO" id="GO:0005524">
    <property type="term" value="F:ATP binding"/>
    <property type="evidence" value="ECO:0007669"/>
    <property type="project" value="UniProtKB-UniRule"/>
</dbReference>
<evidence type="ECO:0000256" key="5">
    <source>
        <dbReference type="ARBA" id="ARBA00022840"/>
    </source>
</evidence>
<dbReference type="InterPro" id="IPR047916">
    <property type="entry name" value="TTBK_Asator-like_STKc"/>
</dbReference>
<dbReference type="GO" id="GO:0015630">
    <property type="term" value="C:microtubule cytoskeleton"/>
    <property type="evidence" value="ECO:0007669"/>
    <property type="project" value="UniProtKB-ARBA"/>
</dbReference>
<evidence type="ECO:0000259" key="9">
    <source>
        <dbReference type="PROSITE" id="PS50011"/>
    </source>
</evidence>
<dbReference type="SMART" id="SM00220">
    <property type="entry name" value="S_TKc"/>
    <property type="match status" value="1"/>
</dbReference>
<feature type="compositionally biased region" description="Basic and acidic residues" evidence="8">
    <location>
        <begin position="775"/>
        <end position="785"/>
    </location>
</feature>
<name>A0A8X6YMZ2_9ARAC</name>
<feature type="region of interest" description="Disordered" evidence="8">
    <location>
        <begin position="448"/>
        <end position="519"/>
    </location>
</feature>
<dbReference type="GO" id="GO:0004674">
    <property type="term" value="F:protein serine/threonine kinase activity"/>
    <property type="evidence" value="ECO:0007669"/>
    <property type="project" value="UniProtKB-KW"/>
</dbReference>
<feature type="region of interest" description="Disordered" evidence="8">
    <location>
        <begin position="872"/>
        <end position="949"/>
    </location>
</feature>
<evidence type="ECO:0000256" key="4">
    <source>
        <dbReference type="ARBA" id="ARBA00022777"/>
    </source>
</evidence>
<sequence length="1321" mass="149574">MTTEDLLQPGHVVKERWKVVKKIGGGGFGEIYEGLDLVTKELVALKLESAKQAKQVLKMEVAVLKKLQGKDHVCRFIGCGRNDRFNYVVMQLQGKNLAELRRSQPRGAYSLSTTLRLGLQILKAIESIHEVGFLHRDIKPSNFSMGRLSHNCRSVYMLDFGLARQYVTATGEVRPPRAAAGFRGTVRYASINAHRNKEMGRHDDLWSLFYMLVEFVNGQLPWRKIKDKEQVGLMKEKYDHRLLLKHLPSDFRQFLDHIYALDYHIRPDYCMLSNLFERCMKRRGIKENDPYDWEKHYTDNSATTTVTTSPAVISKPPLAGTAPPGTHGTDNMLDDNIMASYEDHGENEMGVKRETSKENLTKGLSIEGSRVPDNVHPRPLIENNNNYYTNNNALKQDEVADKLEKMEVEDEDEGKEHVNGAEPLEDPVNLQGTPDTDRAKEFAKLCISDHPFKEEPGVGSRGTSPRPREGDGGSSREVSYRHPGGGEGGKQPLSVLSTTDSKLLREPREHRHRRYHSGYKSRYSRDISITQMALAEDDNISALQQVTKGGAAAVTLASKWQVSFDDSEETDNEVEAKDNLTSPEHRPLIAQDSPSKLSHAGPSFWSNSGASNKSGPNHNPQMQILTLALRERERIKRLEKQAGIYQTSNTEMELQRYMASLNKAFGDLEDKWRKSGIINRLYPKEMLNTTRTWSCPNLSPGIQVLPVKYSSSDTNLQELQRSEERIHEKRNVPSRRHSADVQASSGIVGEFKRWSMGSTFEKITKKLPKKEDVHLKSNEEAHNEGIKSAPIPSSVKPKSILRKSGSDQPLVQNNHRNESSEKVFNNKLVVTTIEWESNDKIGNVVKHEVESPTLERQSPATPLADIARLHLEEPSVYFDAPQPNEEDSDDARRNGGADDEEFDTPPKDDVHSTSNISETRYDEALQYRKRSPTPPNRSGIMYSSGMRRKLKDVDFHVAEAVIEEDKEGGSASDCQSPRRQDSVTQTRQQTEQPFSRSGSNSDDFVRSTIPVHMMDTCREPTPETDSDSWRVPKTGSEESIRPPYMLKPYNRRRPRSMIEGNPRLAYPRDGNRSPNGKYTVDFTAKPYRAGDKSPRTTTPMLPTRSGVKQKTQPVTSDLANDQSGVQSSRSASSSREESDYVEANNRLPLTQKRSDFFTRSISWDAKFRKERSPNSRKTTEDKYVRADMNDWRGRYSRRRQRAVMSGSSESRIPRPKGRLRVAESEEPVLNDFQQPEQRCLGSVRSGEQQVKSPVSSSLPTLQNERVPQTEVHRSCKSEVMIPRFRPESGGSAYVQPREICSTFQEKTLSPSDTKGFTNDRK</sequence>
<keyword evidence="3 7" id="KW-0547">Nucleotide-binding</keyword>
<reference evidence="10" key="1">
    <citation type="submission" date="2020-08" db="EMBL/GenBank/DDBJ databases">
        <title>Multicomponent nature underlies the extraordinary mechanical properties of spider dragline silk.</title>
        <authorList>
            <person name="Kono N."/>
            <person name="Nakamura H."/>
            <person name="Mori M."/>
            <person name="Yoshida Y."/>
            <person name="Ohtoshi R."/>
            <person name="Malay A.D."/>
            <person name="Moran D.A.P."/>
            <person name="Tomita M."/>
            <person name="Numata K."/>
            <person name="Arakawa K."/>
        </authorList>
    </citation>
    <scope>NUCLEOTIDE SEQUENCE</scope>
</reference>
<feature type="compositionally biased region" description="Polar residues" evidence="8">
    <location>
        <begin position="982"/>
        <end position="1002"/>
    </location>
</feature>
<protein>
    <submittedName>
        <fullName evidence="10">Tau-tubulin kinase homolog Asator</fullName>
    </submittedName>
</protein>
<keyword evidence="5 7" id="KW-0067">ATP-binding</keyword>
<dbReference type="EMBL" id="BMAV01020381">
    <property type="protein sequence ID" value="GFY73815.1"/>
    <property type="molecule type" value="Genomic_DNA"/>
</dbReference>
<dbReference type="Gene3D" id="1.10.510.10">
    <property type="entry name" value="Transferase(Phosphotransferase) domain 1"/>
    <property type="match status" value="1"/>
</dbReference>
<feature type="region of interest" description="Disordered" evidence="8">
    <location>
        <begin position="721"/>
        <end position="741"/>
    </location>
</feature>
<evidence type="ECO:0000256" key="8">
    <source>
        <dbReference type="SAM" id="MobiDB-lite"/>
    </source>
</evidence>
<feature type="compositionally biased region" description="Basic residues" evidence="8">
    <location>
        <begin position="510"/>
        <end position="519"/>
    </location>
</feature>
<feature type="compositionally biased region" description="Basic and acidic residues" evidence="8">
    <location>
        <begin position="574"/>
        <end position="587"/>
    </location>
</feature>
<feature type="compositionally biased region" description="Basic and acidic residues" evidence="8">
    <location>
        <begin position="721"/>
        <end position="731"/>
    </location>
</feature>
<feature type="region of interest" description="Disordered" evidence="8">
    <location>
        <begin position="406"/>
        <end position="435"/>
    </location>
</feature>
<evidence type="ECO:0000256" key="6">
    <source>
        <dbReference type="ARBA" id="ARBA00061588"/>
    </source>
</evidence>
<comment type="caution">
    <text evidence="10">The sequence shown here is derived from an EMBL/GenBank/DDBJ whole genome shotgun (WGS) entry which is preliminary data.</text>
</comment>
<feature type="compositionally biased region" description="Polar residues" evidence="8">
    <location>
        <begin position="1095"/>
        <end position="1126"/>
    </location>
</feature>
<keyword evidence="11" id="KW-1185">Reference proteome</keyword>
<accession>A0A8X6YMZ2</accession>
<dbReference type="PROSITE" id="PS50011">
    <property type="entry name" value="PROTEIN_KINASE_DOM"/>
    <property type="match status" value="1"/>
</dbReference>
<dbReference type="OrthoDB" id="6421867at2759"/>
<feature type="region of interest" description="Disordered" evidence="8">
    <location>
        <begin position="961"/>
        <end position="1150"/>
    </location>
</feature>
<evidence type="ECO:0000313" key="11">
    <source>
        <dbReference type="Proteomes" id="UP000886998"/>
    </source>
</evidence>
<dbReference type="FunFam" id="3.30.200.20:FF:000358">
    <property type="entry name" value="Tau tubulin kinase 2b"/>
    <property type="match status" value="1"/>
</dbReference>
<evidence type="ECO:0000256" key="1">
    <source>
        <dbReference type="ARBA" id="ARBA00022527"/>
    </source>
</evidence>
<feature type="region of interest" description="Disordered" evidence="8">
    <location>
        <begin position="1197"/>
        <end position="1273"/>
    </location>
</feature>
<feature type="region of interest" description="Disordered" evidence="8">
    <location>
        <begin position="304"/>
        <end position="329"/>
    </location>
</feature>
<feature type="region of interest" description="Disordered" evidence="8">
    <location>
        <begin position="563"/>
        <end position="620"/>
    </location>
</feature>
<keyword evidence="1" id="KW-0723">Serine/threonine-protein kinase</keyword>
<dbReference type="InterPro" id="IPR017441">
    <property type="entry name" value="Protein_kinase_ATP_BS"/>
</dbReference>
<feature type="compositionally biased region" description="Polar residues" evidence="8">
    <location>
        <begin position="604"/>
        <end position="620"/>
    </location>
</feature>
<keyword evidence="2" id="KW-0808">Transferase</keyword>